<name>A0A7K5G1R3_PROAR</name>
<dbReference type="PANTHER" id="PTHR41694">
    <property type="entry name" value="ENDOGENOUS RETROVIRUS GROUP K MEMBER POL PROTEIN"/>
    <property type="match status" value="1"/>
</dbReference>
<dbReference type="GO" id="GO:0016787">
    <property type="term" value="F:hydrolase activity"/>
    <property type="evidence" value="ECO:0007669"/>
    <property type="project" value="UniProtKB-KW"/>
</dbReference>
<dbReference type="PANTHER" id="PTHR41694:SF3">
    <property type="entry name" value="RNA-DIRECTED DNA POLYMERASE-RELATED"/>
    <property type="match status" value="1"/>
</dbReference>
<evidence type="ECO:0000256" key="6">
    <source>
        <dbReference type="ARBA" id="ARBA00022918"/>
    </source>
</evidence>
<dbReference type="GO" id="GO:0004519">
    <property type="term" value="F:endonuclease activity"/>
    <property type="evidence" value="ECO:0007669"/>
    <property type="project" value="UniProtKB-KW"/>
</dbReference>
<keyword evidence="4" id="KW-0255">Endonuclease</keyword>
<evidence type="ECO:0000313" key="8">
    <source>
        <dbReference type="Proteomes" id="UP000562415"/>
    </source>
</evidence>
<dbReference type="InterPro" id="IPR036397">
    <property type="entry name" value="RNaseH_sf"/>
</dbReference>
<evidence type="ECO:0000256" key="3">
    <source>
        <dbReference type="ARBA" id="ARBA00022722"/>
    </source>
</evidence>
<dbReference type="Gene3D" id="3.30.420.10">
    <property type="entry name" value="Ribonuclease H-like superfamily/Ribonuclease H"/>
    <property type="match status" value="1"/>
</dbReference>
<protein>
    <submittedName>
        <fullName evidence="7">POK6 protein</fullName>
    </submittedName>
</protein>
<evidence type="ECO:0000256" key="5">
    <source>
        <dbReference type="ARBA" id="ARBA00022801"/>
    </source>
</evidence>
<feature type="non-terminal residue" evidence="7">
    <location>
        <position position="91"/>
    </location>
</feature>
<dbReference type="GO" id="GO:0035613">
    <property type="term" value="F:RNA stem-loop binding"/>
    <property type="evidence" value="ECO:0007669"/>
    <property type="project" value="TreeGrafter"/>
</dbReference>
<evidence type="ECO:0000256" key="4">
    <source>
        <dbReference type="ARBA" id="ARBA00022759"/>
    </source>
</evidence>
<dbReference type="AlphaFoldDB" id="A0A7K5G1R3"/>
<keyword evidence="8" id="KW-1185">Reference proteome</keyword>
<proteinExistence type="predicted"/>
<gene>
    <name evidence="7" type="primary">Ervk6_1</name>
    <name evidence="7" type="ORF">PROATE_R15389</name>
</gene>
<evidence type="ECO:0000256" key="2">
    <source>
        <dbReference type="ARBA" id="ARBA00022695"/>
    </source>
</evidence>
<comment type="caution">
    <text evidence="7">The sequence shown here is derived from an EMBL/GenBank/DDBJ whole genome shotgun (WGS) entry which is preliminary data.</text>
</comment>
<dbReference type="EMBL" id="VYZH01009584">
    <property type="protein sequence ID" value="NWS50575.1"/>
    <property type="molecule type" value="Genomic_DNA"/>
</dbReference>
<keyword evidence="5" id="KW-0378">Hydrolase</keyword>
<dbReference type="InterPro" id="IPR012337">
    <property type="entry name" value="RNaseH-like_sf"/>
</dbReference>
<keyword evidence="1" id="KW-0808">Transferase</keyword>
<dbReference type="Proteomes" id="UP000562415">
    <property type="component" value="Unassembled WGS sequence"/>
</dbReference>
<keyword evidence="6" id="KW-0695">RNA-directed DNA polymerase</keyword>
<evidence type="ECO:0000256" key="1">
    <source>
        <dbReference type="ARBA" id="ARBA00022679"/>
    </source>
</evidence>
<dbReference type="GO" id="GO:0003964">
    <property type="term" value="F:RNA-directed DNA polymerase activity"/>
    <property type="evidence" value="ECO:0007669"/>
    <property type="project" value="UniProtKB-KW"/>
</dbReference>
<dbReference type="SUPFAM" id="SSF53098">
    <property type="entry name" value="Ribonuclease H-like"/>
    <property type="match status" value="1"/>
</dbReference>
<dbReference type="OrthoDB" id="9308938at2759"/>
<keyword evidence="3" id="KW-0540">Nuclease</keyword>
<reference evidence="7 8" key="1">
    <citation type="submission" date="2019-09" db="EMBL/GenBank/DDBJ databases">
        <title>Bird 10,000 Genomes (B10K) Project - Family phase.</title>
        <authorList>
            <person name="Zhang G."/>
        </authorList>
    </citation>
    <scope>NUCLEOTIDE SEQUENCE [LARGE SCALE GENOMIC DNA]</scope>
    <source>
        <strain evidence="7">B10K-DU-017-47</strain>
    </source>
</reference>
<feature type="non-terminal residue" evidence="7">
    <location>
        <position position="1"/>
    </location>
</feature>
<organism evidence="7 8">
    <name type="scientific">Probosciger aterrimus</name>
    <name type="common">Palm cockatoo</name>
    <dbReference type="NCBI Taxonomy" id="141839"/>
    <lineage>
        <taxon>Eukaryota</taxon>
        <taxon>Metazoa</taxon>
        <taxon>Chordata</taxon>
        <taxon>Craniata</taxon>
        <taxon>Vertebrata</taxon>
        <taxon>Euteleostomi</taxon>
        <taxon>Archelosauria</taxon>
        <taxon>Archosauria</taxon>
        <taxon>Dinosauria</taxon>
        <taxon>Saurischia</taxon>
        <taxon>Theropoda</taxon>
        <taxon>Coelurosauria</taxon>
        <taxon>Aves</taxon>
        <taxon>Neognathae</taxon>
        <taxon>Neoaves</taxon>
        <taxon>Telluraves</taxon>
        <taxon>Australaves</taxon>
        <taxon>Psittaciformes</taxon>
        <taxon>Cacatuidae</taxon>
        <taxon>Probosciger</taxon>
    </lineage>
</organism>
<sequence length="91" mass="10292">VQHVTGIPHNPTGQAIAERAHQTLKLYLQKYKDIRDVQERLSKALFVLNHLCIFADMEGPPVQVHSRLSKPSEGAMRVMYKDLSTGIWKGP</sequence>
<accession>A0A7K5G1R3</accession>
<evidence type="ECO:0000313" key="7">
    <source>
        <dbReference type="EMBL" id="NWS50575.1"/>
    </source>
</evidence>
<keyword evidence="2" id="KW-0548">Nucleotidyltransferase</keyword>